<dbReference type="Gene3D" id="3.50.50.60">
    <property type="entry name" value="FAD/NAD(P)-binding domain"/>
    <property type="match status" value="1"/>
</dbReference>
<evidence type="ECO:0000256" key="1">
    <source>
        <dbReference type="ARBA" id="ARBA00001974"/>
    </source>
</evidence>
<evidence type="ECO:0000256" key="6">
    <source>
        <dbReference type="ARBA" id="ARBA00023002"/>
    </source>
</evidence>
<comment type="cofactor">
    <cofactor evidence="1">
        <name>FAD</name>
        <dbReference type="ChEBI" id="CHEBI:57692"/>
    </cofactor>
</comment>
<protein>
    <submittedName>
        <fullName evidence="8">FAD-binding monooxygenase ausC</fullName>
    </submittedName>
</protein>
<dbReference type="PANTHER" id="PTHR43098:SF2">
    <property type="entry name" value="FAD-BINDING MONOOXYGENASE AUSB-RELATED"/>
    <property type="match status" value="1"/>
</dbReference>
<gene>
    <name evidence="8" type="primary">ausC_0</name>
    <name evidence="8" type="ORF">DBV05_g12689</name>
</gene>
<dbReference type="EMBL" id="VCHE01000322">
    <property type="protein sequence ID" value="KAB2568632.1"/>
    <property type="molecule type" value="Genomic_DNA"/>
</dbReference>
<feature type="region of interest" description="Disordered" evidence="7">
    <location>
        <begin position="55"/>
        <end position="112"/>
    </location>
</feature>
<evidence type="ECO:0000256" key="7">
    <source>
        <dbReference type="SAM" id="MobiDB-lite"/>
    </source>
</evidence>
<feature type="compositionally biased region" description="Low complexity" evidence="7">
    <location>
        <begin position="59"/>
        <end position="112"/>
    </location>
</feature>
<evidence type="ECO:0000256" key="2">
    <source>
        <dbReference type="ARBA" id="ARBA00010139"/>
    </source>
</evidence>
<keyword evidence="3" id="KW-0285">Flavoprotein</keyword>
<organism evidence="8 9">
    <name type="scientific">Lasiodiplodia theobromae</name>
    <dbReference type="NCBI Taxonomy" id="45133"/>
    <lineage>
        <taxon>Eukaryota</taxon>
        <taxon>Fungi</taxon>
        <taxon>Dikarya</taxon>
        <taxon>Ascomycota</taxon>
        <taxon>Pezizomycotina</taxon>
        <taxon>Dothideomycetes</taxon>
        <taxon>Dothideomycetes incertae sedis</taxon>
        <taxon>Botryosphaeriales</taxon>
        <taxon>Botryosphaeriaceae</taxon>
        <taxon>Lasiodiplodia</taxon>
    </lineage>
</organism>
<dbReference type="InterPro" id="IPR036188">
    <property type="entry name" value="FAD/NAD-bd_sf"/>
</dbReference>
<proteinExistence type="inferred from homology"/>
<comment type="caution">
    <text evidence="8">The sequence shown here is derived from an EMBL/GenBank/DDBJ whole genome shotgun (WGS) entry which is preliminary data.</text>
</comment>
<accession>A0A5N5CTI8</accession>
<dbReference type="GO" id="GO:0004497">
    <property type="term" value="F:monooxygenase activity"/>
    <property type="evidence" value="ECO:0007669"/>
    <property type="project" value="UniProtKB-KW"/>
</dbReference>
<name>A0A5N5CTI8_9PEZI</name>
<evidence type="ECO:0000313" key="8">
    <source>
        <dbReference type="EMBL" id="KAB2568632.1"/>
    </source>
</evidence>
<feature type="non-terminal residue" evidence="8">
    <location>
        <position position="223"/>
    </location>
</feature>
<reference evidence="8 9" key="1">
    <citation type="journal article" date="2019" name="Sci. Rep.">
        <title>A multi-omics analysis of the grapevine pathogen Lasiodiplodia theobromae reveals that temperature affects the expression of virulence- and pathogenicity-related genes.</title>
        <authorList>
            <person name="Felix C."/>
            <person name="Meneses R."/>
            <person name="Goncalves M.F.M."/>
            <person name="Tilleman L."/>
            <person name="Duarte A.S."/>
            <person name="Jorrin-Novo J.V."/>
            <person name="Van de Peer Y."/>
            <person name="Deforce D."/>
            <person name="Van Nieuwerburgh F."/>
            <person name="Esteves A.C."/>
            <person name="Alves A."/>
        </authorList>
    </citation>
    <scope>NUCLEOTIDE SEQUENCE [LARGE SCALE GENOMIC DNA]</scope>
    <source>
        <strain evidence="8 9">LA-SOL3</strain>
    </source>
</reference>
<keyword evidence="5" id="KW-0521">NADP</keyword>
<keyword evidence="6" id="KW-0560">Oxidoreductase</keyword>
<dbReference type="OrthoDB" id="66881at2759"/>
<keyword evidence="9" id="KW-1185">Reference proteome</keyword>
<dbReference type="PANTHER" id="PTHR43098">
    <property type="entry name" value="L-ORNITHINE N(5)-MONOOXYGENASE-RELATED"/>
    <property type="match status" value="1"/>
</dbReference>
<dbReference type="InterPro" id="IPR050775">
    <property type="entry name" value="FAD-binding_Monooxygenases"/>
</dbReference>
<evidence type="ECO:0000313" key="9">
    <source>
        <dbReference type="Proteomes" id="UP000325902"/>
    </source>
</evidence>
<comment type="similarity">
    <text evidence="2">Belongs to the FAD-binding monooxygenase family.</text>
</comment>
<dbReference type="SUPFAM" id="SSF51905">
    <property type="entry name" value="FAD/NAD(P)-binding domain"/>
    <property type="match status" value="1"/>
</dbReference>
<dbReference type="AlphaFoldDB" id="A0A5N5CTI8"/>
<evidence type="ECO:0000256" key="4">
    <source>
        <dbReference type="ARBA" id="ARBA00022827"/>
    </source>
</evidence>
<evidence type="ECO:0000256" key="3">
    <source>
        <dbReference type="ARBA" id="ARBA00022630"/>
    </source>
</evidence>
<sequence length="223" mass="23809">MATIEPGVATSDPSLRAKYTAERNKRLRADGVAQFVPLAQAPHLSHLARDLWVSDEKPTGNGASTNGTSVNGTSTNGANVTSNGTSTTSNGTNGTTNNGTIGTSTNGTPPSTSPIQTKLLILGAGYSGLLFAAHLISTNQFPPSSILFADAAGGFGGTWYWNRYPGLMCDTESYIYMPLLEETGYVPRHKYAYGDELREHAVRIAERWGVQDRGVWGVRAREV</sequence>
<dbReference type="Proteomes" id="UP000325902">
    <property type="component" value="Unassembled WGS sequence"/>
</dbReference>
<keyword evidence="8" id="KW-0503">Monooxygenase</keyword>
<keyword evidence="4" id="KW-0274">FAD</keyword>
<evidence type="ECO:0000256" key="5">
    <source>
        <dbReference type="ARBA" id="ARBA00022857"/>
    </source>
</evidence>